<dbReference type="GO" id="GO:0046982">
    <property type="term" value="F:protein heterodimerization activity"/>
    <property type="evidence" value="ECO:0007669"/>
    <property type="project" value="InterPro"/>
</dbReference>
<comment type="subcellular location">
    <subcellularLocation>
        <location evidence="1">Nucleus</location>
    </subcellularLocation>
</comment>
<dbReference type="Gene3D" id="1.10.20.10">
    <property type="entry name" value="Histone, subunit A"/>
    <property type="match status" value="1"/>
</dbReference>
<dbReference type="FunFam" id="1.10.20.10:FF:000011">
    <property type="entry name" value="Transcription initiation factor TFIID subunit 12"/>
    <property type="match status" value="1"/>
</dbReference>
<feature type="compositionally biased region" description="Polar residues" evidence="6">
    <location>
        <begin position="183"/>
        <end position="197"/>
    </location>
</feature>
<feature type="region of interest" description="Disordered" evidence="6">
    <location>
        <begin position="520"/>
        <end position="547"/>
    </location>
</feature>
<feature type="compositionally biased region" description="Polar residues" evidence="6">
    <location>
        <begin position="380"/>
        <end position="396"/>
    </location>
</feature>
<dbReference type="InterPro" id="IPR003228">
    <property type="entry name" value="TFIID_TAF12_dom"/>
</dbReference>
<feature type="region of interest" description="Disordered" evidence="6">
    <location>
        <begin position="263"/>
        <end position="410"/>
    </location>
</feature>
<dbReference type="GO" id="GO:0000124">
    <property type="term" value="C:SAGA complex"/>
    <property type="evidence" value="ECO:0007669"/>
    <property type="project" value="InterPro"/>
</dbReference>
<feature type="compositionally biased region" description="Low complexity" evidence="6">
    <location>
        <begin position="12"/>
        <end position="29"/>
    </location>
</feature>
<feature type="region of interest" description="Disordered" evidence="6">
    <location>
        <begin position="1"/>
        <end position="242"/>
    </location>
</feature>
<dbReference type="SUPFAM" id="SSF47113">
    <property type="entry name" value="Histone-fold"/>
    <property type="match status" value="1"/>
</dbReference>
<keyword evidence="9" id="KW-1185">Reference proteome</keyword>
<dbReference type="GO" id="GO:0017025">
    <property type="term" value="F:TBP-class protein binding"/>
    <property type="evidence" value="ECO:0007669"/>
    <property type="project" value="TreeGrafter"/>
</dbReference>
<dbReference type="CDD" id="cd07981">
    <property type="entry name" value="HFD_TAF12"/>
    <property type="match status" value="1"/>
</dbReference>
<feature type="compositionally biased region" description="Polar residues" evidence="6">
    <location>
        <begin position="520"/>
        <end position="530"/>
    </location>
</feature>
<dbReference type="OrthoDB" id="2193432at2759"/>
<evidence type="ECO:0000313" key="8">
    <source>
        <dbReference type="EMBL" id="RWR97149.1"/>
    </source>
</evidence>
<sequence>MDPMEATPTPTPTDTNPNPNTTQTPITQSLPPPLPPSSSTPSSIPSTPEFSTSSSSSSSMPTQNPQPQNPLQQQQQQQQQPNFQQPQQRPPLGRTRPNQPHYHFTPHLPPSQIGSSPSSSSSSSSTFSSAPPPAVSAAPMQRGGLALGVPAHPTRPQQQTGSFSTFGSSPFNHQFGGLARNPINMQDQMGNPSTQGRQPMPGIQTIGMVGSLGSGSQLRPSGGISGHHPQRPGQPQLRTQAPSNNQSLANQKFQGPAMVRVQAMGSSGSSSQGTPQASQQHTQPWMKGQMNMSSLPPPANRPHMRPQTLQQRSQHPQQHHHHLPMSQHPHQIPSAQHQQHHLPLQSQQQQEQHGQQYPPPRIQQPAPHQQQATRAPASAGQKSAVPTTGQPGTIQSGPIVPTGASTDAAESGNQILSKRTIHELVSQIDPSEKLDPSVEDALVEVAEDFIESITTIACSLAKHRKSTTLEAKDILLHLERNWNMTLPGYSGDEIKCCKKPFMNDIHKERLAAIKKSMIGTDTGNTKSSAGQAAGNPKAHATKAPGTG</sequence>
<accession>A0A3S3NDI4</accession>
<dbReference type="PANTHER" id="PTHR12264">
    <property type="entry name" value="TRANSCRIPTION INITIATION FACTOR TFIID SUBUNIT 12"/>
    <property type="match status" value="1"/>
</dbReference>
<protein>
    <submittedName>
        <fullName evidence="8">Transcription initiation factor TFIID subunit 12 isoform X1</fullName>
    </submittedName>
</protein>
<dbReference type="AlphaFoldDB" id="A0A3S3NDI4"/>
<gene>
    <name evidence="8" type="ORF">CKAN_02656500</name>
</gene>
<evidence type="ECO:0000259" key="7">
    <source>
        <dbReference type="Pfam" id="PF03847"/>
    </source>
</evidence>
<dbReference type="PANTHER" id="PTHR12264:SF21">
    <property type="entry name" value="TRANSCRIPTION INITIATION FACTOR TFIID SUBUNIT 12"/>
    <property type="match status" value="1"/>
</dbReference>
<organism evidence="8 9">
    <name type="scientific">Cinnamomum micranthum f. kanehirae</name>
    <dbReference type="NCBI Taxonomy" id="337451"/>
    <lineage>
        <taxon>Eukaryota</taxon>
        <taxon>Viridiplantae</taxon>
        <taxon>Streptophyta</taxon>
        <taxon>Embryophyta</taxon>
        <taxon>Tracheophyta</taxon>
        <taxon>Spermatophyta</taxon>
        <taxon>Magnoliopsida</taxon>
        <taxon>Magnoliidae</taxon>
        <taxon>Laurales</taxon>
        <taxon>Lauraceae</taxon>
        <taxon>Cinnamomum</taxon>
    </lineage>
</organism>
<dbReference type="Proteomes" id="UP000283530">
    <property type="component" value="Unassembled WGS sequence"/>
</dbReference>
<dbReference type="Pfam" id="PF03847">
    <property type="entry name" value="TFIID_20kDa"/>
    <property type="match status" value="1"/>
</dbReference>
<dbReference type="STRING" id="337451.A0A3S3NDI4"/>
<dbReference type="GO" id="GO:0003677">
    <property type="term" value="F:DNA binding"/>
    <property type="evidence" value="ECO:0007669"/>
    <property type="project" value="TreeGrafter"/>
</dbReference>
<dbReference type="GO" id="GO:0051123">
    <property type="term" value="P:RNA polymerase II preinitiation complex assembly"/>
    <property type="evidence" value="ECO:0007669"/>
    <property type="project" value="TreeGrafter"/>
</dbReference>
<evidence type="ECO:0000256" key="5">
    <source>
        <dbReference type="ARBA" id="ARBA00023242"/>
    </source>
</evidence>
<feature type="domain" description="Transcription initiation factor TFIID subunit 12" evidence="7">
    <location>
        <begin position="417"/>
        <end position="484"/>
    </location>
</feature>
<keyword evidence="8" id="KW-0648">Protein biosynthesis</keyword>
<reference evidence="8 9" key="1">
    <citation type="journal article" date="2019" name="Nat. Plants">
        <title>Stout camphor tree genome fills gaps in understanding of flowering plant genome evolution.</title>
        <authorList>
            <person name="Chaw S.M."/>
            <person name="Liu Y.C."/>
            <person name="Wu Y.W."/>
            <person name="Wang H.Y."/>
            <person name="Lin C.I."/>
            <person name="Wu C.S."/>
            <person name="Ke H.M."/>
            <person name="Chang L.Y."/>
            <person name="Hsu C.Y."/>
            <person name="Yang H.T."/>
            <person name="Sudianto E."/>
            <person name="Hsu M.H."/>
            <person name="Wu K.P."/>
            <person name="Wang L.N."/>
            <person name="Leebens-Mack J.H."/>
            <person name="Tsai I.J."/>
        </authorList>
    </citation>
    <scope>NUCLEOTIDE SEQUENCE [LARGE SCALE GENOMIC DNA]</scope>
    <source>
        <strain evidence="9">cv. Chaw 1501</strain>
        <tissue evidence="8">Young leaves</tissue>
    </source>
</reference>
<name>A0A3S3NDI4_9MAGN</name>
<feature type="compositionally biased region" description="Low complexity" evidence="6">
    <location>
        <begin position="157"/>
        <end position="169"/>
    </location>
</feature>
<feature type="compositionally biased region" description="Low complexity" evidence="6">
    <location>
        <begin position="265"/>
        <end position="280"/>
    </location>
</feature>
<evidence type="ECO:0000256" key="1">
    <source>
        <dbReference type="ARBA" id="ARBA00004123"/>
    </source>
</evidence>
<feature type="compositionally biased region" description="Low complexity" evidence="6">
    <location>
        <begin position="39"/>
        <end position="87"/>
    </location>
</feature>
<evidence type="ECO:0000256" key="2">
    <source>
        <dbReference type="ARBA" id="ARBA00007530"/>
    </source>
</evidence>
<dbReference type="EMBL" id="QPKB01000012">
    <property type="protein sequence ID" value="RWR97149.1"/>
    <property type="molecule type" value="Genomic_DNA"/>
</dbReference>
<comment type="similarity">
    <text evidence="2">Belongs to the TAF12 family.</text>
</comment>
<evidence type="ECO:0000256" key="4">
    <source>
        <dbReference type="ARBA" id="ARBA00023163"/>
    </source>
</evidence>
<dbReference type="GO" id="GO:0005669">
    <property type="term" value="C:transcription factor TFIID complex"/>
    <property type="evidence" value="ECO:0007669"/>
    <property type="project" value="InterPro"/>
</dbReference>
<feature type="compositionally biased region" description="Low complexity" evidence="6">
    <location>
        <begin position="306"/>
        <end position="316"/>
    </location>
</feature>
<keyword evidence="8" id="KW-0396">Initiation factor</keyword>
<dbReference type="InterPro" id="IPR037794">
    <property type="entry name" value="TAF12"/>
</dbReference>
<comment type="caution">
    <text evidence="8">The sequence shown here is derived from an EMBL/GenBank/DDBJ whole genome shotgun (WGS) entry which is preliminary data.</text>
</comment>
<feature type="compositionally biased region" description="Low complexity" evidence="6">
    <location>
        <begin position="110"/>
        <end position="139"/>
    </location>
</feature>
<keyword evidence="4" id="KW-0804">Transcription</keyword>
<dbReference type="InterPro" id="IPR009072">
    <property type="entry name" value="Histone-fold"/>
</dbReference>
<keyword evidence="3" id="KW-0805">Transcription regulation</keyword>
<evidence type="ECO:0000313" key="9">
    <source>
        <dbReference type="Proteomes" id="UP000283530"/>
    </source>
</evidence>
<keyword evidence="5" id="KW-0539">Nucleus</keyword>
<evidence type="ECO:0000256" key="3">
    <source>
        <dbReference type="ARBA" id="ARBA00023015"/>
    </source>
</evidence>
<proteinExistence type="inferred from homology"/>
<dbReference type="GO" id="GO:0003743">
    <property type="term" value="F:translation initiation factor activity"/>
    <property type="evidence" value="ECO:0007669"/>
    <property type="project" value="UniProtKB-KW"/>
</dbReference>
<evidence type="ECO:0000256" key="6">
    <source>
        <dbReference type="SAM" id="MobiDB-lite"/>
    </source>
</evidence>
<feature type="compositionally biased region" description="Low complexity" evidence="6">
    <location>
        <begin position="341"/>
        <end position="356"/>
    </location>
</feature>